<accession>A0A517Q4W4</accession>
<feature type="transmembrane region" description="Helical" evidence="8">
    <location>
        <begin position="998"/>
        <end position="1021"/>
    </location>
</feature>
<sequence length="1033" mass="111653">MTTDMLDRLIRFSLDFRLVVLLLAVVLLIVGADAIRTAPWDVFPEFAPPQIVIQTEAPGLSTEEVEQMVTIPVESAVNGVSRIKTLRSSSVPGLSVVKAIFEEGTNILDARQLVNERLNEVATQLPTTVDSPRMTPLAASTSRLLMIGLTSETASLMELRTIADWTLRRRLQAVRGVAFVEVFGGDVKQYQVLVNPQRLQRYNVSLDQVTQAARQATGFGGAGYVETPNQRLSIQQRTRIESPADLAAVPVLLESGVPISLGNVADVTVGSADKPGDATINGQPGVLLLIHKQPSFNTLQVSDDVQQAVAELSQTLPAGVELHPLLFRQASFIERAIGNLSTAILIGCGLVILILIAFLFQWRTVVISLTAIPLSLLGAILVLRGCGASLNAMTLGGLAIALGEVVDDAIVDVENVLRRLRENAQQAQPRPARQVVLDASLEVRSAVVYASFIVVLVFLPVFFMGGLAGTFFRPLGLAYISAILVSLGVALTVTPALCLTLLPRTARTAHRDPLLVRLLSALYRRVLPLFLKFRKTTVSATALLMLGTLATVPYLGGEFLPNFRESNFVVFMAGTPEESLQESVRVGQHVADRLQEIPGVASVAQQIGRANLSEDTWGPNISEIWVALDDQADYDMVLNQIRNSVEEVPGHVFQVKQFLRERIDEVLTGTTADMVIQVNGPDLNTLRGQAGTIFAAIKQIEGIADLQIEQQVDVPQIRILLRPQDAAQYGFSVGKLNQDIQTLLRGTRVGQVYEQDQAFDVMVRAAPEIRSSPTSLGRLLVDSPANETIPLEAVASIALVDGPNAINREQASRRLLVTCNAHGRDVTSLMEEVQQKLQPLTAAMPAGYHVEYGGEYTARSAARQQLLLMSSVALVGIFILLYLDLKSIRLATMVMLSVPLACVGGIAGVLLAGGDVSLGSLVGFVTVFGISVRNGILLISHYQHLQRTEGLRLNRELILKGASERLIPILMTASSTALALLPLILFGNLPGHEIEHPMAIVIVGGLISSTFLTLVLLPVLYEWIGRADISANS</sequence>
<dbReference type="InterPro" id="IPR004763">
    <property type="entry name" value="CusA-like"/>
</dbReference>
<keyword evidence="4" id="KW-1003">Cell membrane</keyword>
<dbReference type="SUPFAM" id="SSF82866">
    <property type="entry name" value="Multidrug efflux transporter AcrB transmembrane domain"/>
    <property type="match status" value="2"/>
</dbReference>
<feature type="transmembrane region" description="Helical" evidence="8">
    <location>
        <begin position="477"/>
        <end position="502"/>
    </location>
</feature>
<evidence type="ECO:0000313" key="9">
    <source>
        <dbReference type="EMBL" id="QDT26632.1"/>
    </source>
</evidence>
<evidence type="ECO:0000256" key="7">
    <source>
        <dbReference type="ARBA" id="ARBA00023136"/>
    </source>
</evidence>
<dbReference type="AlphaFoldDB" id="A0A517Q4W4"/>
<comment type="similarity">
    <text evidence="2">Belongs to the resistance-nodulation-cell division (RND) (TC 2.A.6) family.</text>
</comment>
<evidence type="ECO:0000256" key="3">
    <source>
        <dbReference type="ARBA" id="ARBA00022448"/>
    </source>
</evidence>
<dbReference type="EMBL" id="CP037421">
    <property type="protein sequence ID" value="QDT26632.1"/>
    <property type="molecule type" value="Genomic_DNA"/>
</dbReference>
<dbReference type="InterPro" id="IPR001036">
    <property type="entry name" value="Acrflvin-R"/>
</dbReference>
<dbReference type="SUPFAM" id="SSF82693">
    <property type="entry name" value="Multidrug efflux transporter AcrB pore domain, PN1, PN2, PC1 and PC2 subdomains"/>
    <property type="match status" value="2"/>
</dbReference>
<evidence type="ECO:0000256" key="6">
    <source>
        <dbReference type="ARBA" id="ARBA00022989"/>
    </source>
</evidence>
<evidence type="ECO:0000256" key="2">
    <source>
        <dbReference type="ARBA" id="ARBA00010942"/>
    </source>
</evidence>
<feature type="transmembrane region" description="Helical" evidence="8">
    <location>
        <begin position="336"/>
        <end position="358"/>
    </location>
</feature>
<dbReference type="Gene3D" id="3.30.2090.10">
    <property type="entry name" value="Multidrug efflux transporter AcrB TolC docking domain, DN and DC subdomains"/>
    <property type="match status" value="2"/>
</dbReference>
<keyword evidence="6 8" id="KW-1133">Transmembrane helix</keyword>
<dbReference type="InterPro" id="IPR027463">
    <property type="entry name" value="AcrB_DN_DC_subdom"/>
</dbReference>
<dbReference type="Pfam" id="PF00873">
    <property type="entry name" value="ACR_tran"/>
    <property type="match status" value="1"/>
</dbReference>
<name>A0A517Q4W4_9PLAN</name>
<dbReference type="PANTHER" id="PTHR32063:SF4">
    <property type="entry name" value="SLR6043 PROTEIN"/>
    <property type="match status" value="1"/>
</dbReference>
<dbReference type="PRINTS" id="PR00702">
    <property type="entry name" value="ACRIFLAVINRP"/>
</dbReference>
<dbReference type="Gene3D" id="1.20.1640.10">
    <property type="entry name" value="Multidrug efflux transporter AcrB transmembrane domain"/>
    <property type="match status" value="2"/>
</dbReference>
<feature type="transmembrane region" description="Helical" evidence="8">
    <location>
        <begin position="890"/>
        <end position="912"/>
    </location>
</feature>
<dbReference type="Proteomes" id="UP000315647">
    <property type="component" value="Chromosome"/>
</dbReference>
<dbReference type="Gene3D" id="3.30.70.1440">
    <property type="entry name" value="Multidrug efflux transporter AcrB pore domain"/>
    <property type="match status" value="1"/>
</dbReference>
<feature type="transmembrane region" description="Helical" evidence="8">
    <location>
        <begin position="365"/>
        <end position="383"/>
    </location>
</feature>
<evidence type="ECO:0000256" key="5">
    <source>
        <dbReference type="ARBA" id="ARBA00022692"/>
    </source>
</evidence>
<protein>
    <submittedName>
        <fullName evidence="9">Cobalt-zinc-cadmium resistance protein CzcA</fullName>
    </submittedName>
</protein>
<reference evidence="9 10" key="1">
    <citation type="submission" date="2019-03" db="EMBL/GenBank/DDBJ databases">
        <title>Deep-cultivation of Planctomycetes and their phenomic and genomic characterization uncovers novel biology.</title>
        <authorList>
            <person name="Wiegand S."/>
            <person name="Jogler M."/>
            <person name="Boedeker C."/>
            <person name="Pinto D."/>
            <person name="Vollmers J."/>
            <person name="Rivas-Marin E."/>
            <person name="Kohn T."/>
            <person name="Peeters S.H."/>
            <person name="Heuer A."/>
            <person name="Rast P."/>
            <person name="Oberbeckmann S."/>
            <person name="Bunk B."/>
            <person name="Jeske O."/>
            <person name="Meyerdierks A."/>
            <person name="Storesund J.E."/>
            <person name="Kallscheuer N."/>
            <person name="Luecker S."/>
            <person name="Lage O.M."/>
            <person name="Pohl T."/>
            <person name="Merkel B.J."/>
            <person name="Hornburger P."/>
            <person name="Mueller R.-W."/>
            <person name="Bruemmer F."/>
            <person name="Labrenz M."/>
            <person name="Spormann A.M."/>
            <person name="Op den Camp H."/>
            <person name="Overmann J."/>
            <person name="Amann R."/>
            <person name="Jetten M.S.M."/>
            <person name="Mascher T."/>
            <person name="Medema M.H."/>
            <person name="Devos D.P."/>
            <person name="Kaster A.-K."/>
            <person name="Ovreas L."/>
            <person name="Rohde M."/>
            <person name="Galperin M.Y."/>
            <person name="Jogler C."/>
        </authorList>
    </citation>
    <scope>NUCLEOTIDE SEQUENCE [LARGE SCALE GENOMIC DNA]</scope>
    <source>
        <strain evidence="9 10">Enr10</strain>
    </source>
</reference>
<comment type="subcellular location">
    <subcellularLocation>
        <location evidence="1">Cell membrane</location>
        <topology evidence="1">Multi-pass membrane protein</topology>
    </subcellularLocation>
</comment>
<dbReference type="NCBIfam" id="TIGR00914">
    <property type="entry name" value="2A0601"/>
    <property type="match status" value="1"/>
</dbReference>
<dbReference type="SUPFAM" id="SSF82714">
    <property type="entry name" value="Multidrug efflux transporter AcrB TolC docking domain, DN and DC subdomains"/>
    <property type="match status" value="2"/>
</dbReference>
<dbReference type="PANTHER" id="PTHR32063">
    <property type="match status" value="1"/>
</dbReference>
<evidence type="ECO:0000256" key="4">
    <source>
        <dbReference type="ARBA" id="ARBA00022475"/>
    </source>
</evidence>
<gene>
    <name evidence="9" type="primary">czcA_1</name>
    <name evidence="9" type="ORF">Enr10x_19370</name>
</gene>
<dbReference type="GO" id="GO:0008324">
    <property type="term" value="F:monoatomic cation transmembrane transporter activity"/>
    <property type="evidence" value="ECO:0007669"/>
    <property type="project" value="InterPro"/>
</dbReference>
<feature type="transmembrane region" description="Helical" evidence="8">
    <location>
        <begin position="866"/>
        <end position="883"/>
    </location>
</feature>
<keyword evidence="10" id="KW-1185">Reference proteome</keyword>
<dbReference type="GO" id="GO:0042910">
    <property type="term" value="F:xenobiotic transmembrane transporter activity"/>
    <property type="evidence" value="ECO:0007669"/>
    <property type="project" value="TreeGrafter"/>
</dbReference>
<keyword evidence="5 8" id="KW-0812">Transmembrane</keyword>
<organism evidence="9 10">
    <name type="scientific">Gimesia panareensis</name>
    <dbReference type="NCBI Taxonomy" id="2527978"/>
    <lineage>
        <taxon>Bacteria</taxon>
        <taxon>Pseudomonadati</taxon>
        <taxon>Planctomycetota</taxon>
        <taxon>Planctomycetia</taxon>
        <taxon>Planctomycetales</taxon>
        <taxon>Planctomycetaceae</taxon>
        <taxon>Gimesia</taxon>
    </lineage>
</organism>
<proteinExistence type="inferred from homology"/>
<dbReference type="GO" id="GO:0005886">
    <property type="term" value="C:plasma membrane"/>
    <property type="evidence" value="ECO:0007669"/>
    <property type="project" value="UniProtKB-SubCell"/>
</dbReference>
<feature type="transmembrane region" description="Helical" evidence="8">
    <location>
        <begin position="446"/>
        <end position="465"/>
    </location>
</feature>
<keyword evidence="3" id="KW-0813">Transport</keyword>
<feature type="transmembrane region" description="Helical" evidence="8">
    <location>
        <begin position="966"/>
        <end position="986"/>
    </location>
</feature>
<feature type="transmembrane region" description="Helical" evidence="8">
    <location>
        <begin position="918"/>
        <end position="945"/>
    </location>
</feature>
<keyword evidence="7 8" id="KW-0472">Membrane</keyword>
<evidence type="ECO:0000256" key="1">
    <source>
        <dbReference type="ARBA" id="ARBA00004651"/>
    </source>
</evidence>
<dbReference type="Gene3D" id="3.30.70.1430">
    <property type="entry name" value="Multidrug efflux transporter AcrB pore domain"/>
    <property type="match status" value="2"/>
</dbReference>
<evidence type="ECO:0000256" key="8">
    <source>
        <dbReference type="SAM" id="Phobius"/>
    </source>
</evidence>
<evidence type="ECO:0000313" key="10">
    <source>
        <dbReference type="Proteomes" id="UP000315647"/>
    </source>
</evidence>
<dbReference type="Gene3D" id="3.30.70.1320">
    <property type="entry name" value="Multidrug efflux transporter AcrB pore domain like"/>
    <property type="match status" value="1"/>
</dbReference>